<keyword evidence="2" id="KW-0863">Zinc-finger</keyword>
<dbReference type="CDD" id="cd18012">
    <property type="entry name" value="DEXQc_arch_SWI2_SNF2"/>
    <property type="match status" value="1"/>
</dbReference>
<accession>A0A5C6BG97</accession>
<keyword evidence="1" id="KW-0378">Hydrolase</keyword>
<feature type="domain" description="SWIM-type" evidence="3">
    <location>
        <begin position="112"/>
        <end position="149"/>
    </location>
</feature>
<gene>
    <name evidence="6" type="ORF">Poly21_48860</name>
</gene>
<dbReference type="Gene3D" id="3.40.50.10810">
    <property type="entry name" value="Tandem AAA-ATPase domain"/>
    <property type="match status" value="1"/>
</dbReference>
<dbReference type="InterPro" id="IPR001650">
    <property type="entry name" value="Helicase_C-like"/>
</dbReference>
<protein>
    <submittedName>
        <fullName evidence="6">ATP-dependent helicase HepA</fullName>
    </submittedName>
</protein>
<dbReference type="InterPro" id="IPR014001">
    <property type="entry name" value="Helicase_ATP-bd"/>
</dbReference>
<dbReference type="PROSITE" id="PS50966">
    <property type="entry name" value="ZF_SWIM"/>
    <property type="match status" value="1"/>
</dbReference>
<keyword evidence="7" id="KW-1185">Reference proteome</keyword>
<name>A0A5C6BG97_9BACT</name>
<organism evidence="6 7">
    <name type="scientific">Allorhodopirellula heiligendammensis</name>
    <dbReference type="NCBI Taxonomy" id="2714739"/>
    <lineage>
        <taxon>Bacteria</taxon>
        <taxon>Pseudomonadati</taxon>
        <taxon>Planctomycetota</taxon>
        <taxon>Planctomycetia</taxon>
        <taxon>Pirellulales</taxon>
        <taxon>Pirellulaceae</taxon>
        <taxon>Allorhodopirellula</taxon>
    </lineage>
</organism>
<dbReference type="GO" id="GO:0004386">
    <property type="term" value="F:helicase activity"/>
    <property type="evidence" value="ECO:0007669"/>
    <property type="project" value="UniProtKB-KW"/>
</dbReference>
<dbReference type="GO" id="GO:0008270">
    <property type="term" value="F:zinc ion binding"/>
    <property type="evidence" value="ECO:0007669"/>
    <property type="project" value="UniProtKB-KW"/>
</dbReference>
<dbReference type="PROSITE" id="PS51194">
    <property type="entry name" value="HELICASE_CTER"/>
    <property type="match status" value="1"/>
</dbReference>
<dbReference type="PANTHER" id="PTHR10799">
    <property type="entry name" value="SNF2/RAD54 HELICASE FAMILY"/>
    <property type="match status" value="1"/>
</dbReference>
<dbReference type="GO" id="GO:0005524">
    <property type="term" value="F:ATP binding"/>
    <property type="evidence" value="ECO:0007669"/>
    <property type="project" value="InterPro"/>
</dbReference>
<keyword evidence="6" id="KW-0347">Helicase</keyword>
<reference evidence="6 7" key="1">
    <citation type="journal article" date="2020" name="Antonie Van Leeuwenhoek">
        <title>Rhodopirellula heiligendammensis sp. nov., Rhodopirellula pilleata sp. nov., and Rhodopirellula solitaria sp. nov. isolated from natural or artificial marine surfaces in Northern Germany and California, USA, and emended description of the genus Rhodopirellula.</title>
        <authorList>
            <person name="Kallscheuer N."/>
            <person name="Wiegand S."/>
            <person name="Jogler M."/>
            <person name="Boedeker C."/>
            <person name="Peeters S.H."/>
            <person name="Rast P."/>
            <person name="Heuer A."/>
            <person name="Jetten M.S.M."/>
            <person name="Rohde M."/>
            <person name="Jogler C."/>
        </authorList>
    </citation>
    <scope>NUCLEOTIDE SEQUENCE [LARGE SCALE GENOMIC DNA]</scope>
    <source>
        <strain evidence="6 7">Poly21</strain>
    </source>
</reference>
<dbReference type="InterPro" id="IPR007527">
    <property type="entry name" value="Znf_SWIM"/>
</dbReference>
<dbReference type="PROSITE" id="PS51192">
    <property type="entry name" value="HELICASE_ATP_BIND_1"/>
    <property type="match status" value="1"/>
</dbReference>
<dbReference type="InterPro" id="IPR049730">
    <property type="entry name" value="SNF2/RAD54-like_C"/>
</dbReference>
<evidence type="ECO:0000313" key="6">
    <source>
        <dbReference type="EMBL" id="TWU10980.1"/>
    </source>
</evidence>
<keyword evidence="2" id="KW-0862">Zinc</keyword>
<dbReference type="InterPro" id="IPR027417">
    <property type="entry name" value="P-loop_NTPase"/>
</dbReference>
<dbReference type="EMBL" id="SJPU01000003">
    <property type="protein sequence ID" value="TWU10980.1"/>
    <property type="molecule type" value="Genomic_DNA"/>
</dbReference>
<dbReference type="AlphaFoldDB" id="A0A5C6BG97"/>
<keyword evidence="6" id="KW-0067">ATP-binding</keyword>
<dbReference type="SMART" id="SM00490">
    <property type="entry name" value="HELICc"/>
    <property type="match status" value="1"/>
</dbReference>
<dbReference type="InterPro" id="IPR038718">
    <property type="entry name" value="SNF2-like_sf"/>
</dbReference>
<comment type="caution">
    <text evidence="6">The sequence shown here is derived from an EMBL/GenBank/DDBJ whole genome shotgun (WGS) entry which is preliminary data.</text>
</comment>
<evidence type="ECO:0000259" key="4">
    <source>
        <dbReference type="PROSITE" id="PS51192"/>
    </source>
</evidence>
<dbReference type="Gene3D" id="3.40.50.300">
    <property type="entry name" value="P-loop containing nucleotide triphosphate hydrolases"/>
    <property type="match status" value="1"/>
</dbReference>
<keyword evidence="6" id="KW-0547">Nucleotide-binding</keyword>
<dbReference type="SMART" id="SM00487">
    <property type="entry name" value="DEXDc"/>
    <property type="match status" value="1"/>
</dbReference>
<evidence type="ECO:0000256" key="2">
    <source>
        <dbReference type="PROSITE-ProRule" id="PRU00325"/>
    </source>
</evidence>
<dbReference type="Proteomes" id="UP000319908">
    <property type="component" value="Unassembled WGS sequence"/>
</dbReference>
<feature type="domain" description="Helicase C-terminal" evidence="5">
    <location>
        <begin position="1018"/>
        <end position="1176"/>
    </location>
</feature>
<dbReference type="Pfam" id="PF00271">
    <property type="entry name" value="Helicase_C"/>
    <property type="match status" value="1"/>
</dbReference>
<evidence type="ECO:0000259" key="3">
    <source>
        <dbReference type="PROSITE" id="PS50966"/>
    </source>
</evidence>
<dbReference type="CDD" id="cd18793">
    <property type="entry name" value="SF2_C_SNF"/>
    <property type="match status" value="1"/>
</dbReference>
<evidence type="ECO:0000256" key="1">
    <source>
        <dbReference type="ARBA" id="ARBA00022801"/>
    </source>
</evidence>
<dbReference type="SUPFAM" id="SSF52540">
    <property type="entry name" value="P-loop containing nucleoside triphosphate hydrolases"/>
    <property type="match status" value="2"/>
</dbReference>
<evidence type="ECO:0000313" key="7">
    <source>
        <dbReference type="Proteomes" id="UP000319908"/>
    </source>
</evidence>
<proteinExistence type="predicted"/>
<feature type="domain" description="Helicase ATP-binding" evidence="4">
    <location>
        <begin position="737"/>
        <end position="893"/>
    </location>
</feature>
<dbReference type="Pfam" id="PF00176">
    <property type="entry name" value="SNF2-rel_dom"/>
    <property type="match status" value="1"/>
</dbReference>
<sequence length="1182" mass="133238">MTQRSASELSRQLSELASLMGGNPTRMRAMLEELGVRVSPSELASMSQNSLFDVDEETDMSLAEQWGERFEILHDSVPKKLQKQAKGFTYDVAEIYPHGEIHGICRTPREVFPLFARITFDDSPAECGCSASRGEAPCAHSVGFVEYLADELFDSSSQLARRVNAERFSRGKPNYDQLKPDLTARLFHQFDSALQQVGDLDEQSVVQADTLACRTTTVENRLAWRVEVAPTDIEVYPISQQPKKRGSGYTKGRRIKIETALYEPNLQRSAQDRRVFDHVQMRESYYSYRDEWEIDQISALRTLVDAPNVFFDKDPVTVRRDDFEFELTLVDNHYMLIALMASDDVEQQQAHRDLSISNFCDQRRGVPVKQGVHLATTRDGTVMRFDIDRQIISLIEVQPAEIPLLLMLLQFPGVDAEHGEELVKRLKHLQSRFTIGLPEAMLGPIVDTPAQPVVLLRSNADGALDVALRIRDAEGKIRHPGSPPAISIGHREGKPVQIRRDTAHEIRQSTYLAETLGFRFFEPEESLAHERFAAHITDFGDALNLIERLHSWSSEGEQSVSTNSDFSEIPKPEVLWDRNSEKPISVLGSISSQNVRVEINRKRDWFGISGQCDVGDRKLDLGELLENLSAEDANAIHGDFVRLKDGQWARIGEKLRRRLRQLRDATHADRKTMKLDATAAPAIRDFLDDGEIEFKAVKAWQNCLDRLARAESLDPQLPAGLDANLRDYQVEGYRWLRRLAEWGVGGVLADDMGLGKTLQTLAVLLDRKDEGPALVIAPTSVAFNWVRETERFAPGLAVHLYRETDRAEFLTQVGPGDVVVCSYGLALRDHKSLADVEWGTMVLDEAQAIKNSRSKTSKAIADIPAAWTVALTGTPVENHLGELWSLFHVVSPGVFGGWEQFRKRFALPIEKNNDEAARRGLAERLKPFVLRRKKSEVLKDLPPRTEMNLYVDLSKEERAEYERVRLEAIGEVDQLQATVTTQDQRFRILALLTRLRQISCHPKLVNESYTGEAAKLIQLRETLSNLKEEGHRALIFSQFTQHLALIRSELEESGFTYEYLDGSTPAQARQERVDAFQNGSADVFLISLKAGGTGLNLTAADYVIHMDPWWNPAVEDQATDRAHRIGQDKPVMVYRIIARGTIEEEIFALHETKRDLVAGVMEGTAAAAKLNNDELIAMLRKG</sequence>
<dbReference type="InterPro" id="IPR000330">
    <property type="entry name" value="SNF2_N"/>
</dbReference>
<keyword evidence="2" id="KW-0479">Metal-binding</keyword>
<dbReference type="RefSeq" id="WP_302120244.1">
    <property type="nucleotide sequence ID" value="NZ_SJPU01000003.1"/>
</dbReference>
<dbReference type="GO" id="GO:0016787">
    <property type="term" value="F:hydrolase activity"/>
    <property type="evidence" value="ECO:0007669"/>
    <property type="project" value="UniProtKB-KW"/>
</dbReference>
<evidence type="ECO:0000259" key="5">
    <source>
        <dbReference type="PROSITE" id="PS51194"/>
    </source>
</evidence>